<evidence type="ECO:0000313" key="3">
    <source>
        <dbReference type="Proteomes" id="UP000636709"/>
    </source>
</evidence>
<gene>
    <name evidence="2" type="ORF">HU200_027253</name>
</gene>
<dbReference type="PANTHER" id="PTHR32133:SF409">
    <property type="entry name" value="F-BOX DOMAIN-CONTAINING PROTEIN"/>
    <property type="match status" value="1"/>
</dbReference>
<dbReference type="InterPro" id="IPR036047">
    <property type="entry name" value="F-box-like_dom_sf"/>
</dbReference>
<dbReference type="Gene3D" id="1.20.1280.50">
    <property type="match status" value="1"/>
</dbReference>
<dbReference type="EMBL" id="JACEFO010001734">
    <property type="protein sequence ID" value="KAF8714734.1"/>
    <property type="molecule type" value="Genomic_DNA"/>
</dbReference>
<dbReference type="OrthoDB" id="665006at2759"/>
<dbReference type="InterPro" id="IPR011044">
    <property type="entry name" value="Quino_amine_DH_bsu"/>
</dbReference>
<dbReference type="PANTHER" id="PTHR32133">
    <property type="entry name" value="OS07G0120400 PROTEIN"/>
    <property type="match status" value="1"/>
</dbReference>
<dbReference type="AlphaFoldDB" id="A0A835BX91"/>
<comment type="caution">
    <text evidence="2">The sequence shown here is derived from an EMBL/GenBank/DDBJ whole genome shotgun (WGS) entry which is preliminary data.</text>
</comment>
<evidence type="ECO:0000313" key="2">
    <source>
        <dbReference type="EMBL" id="KAF8714734.1"/>
    </source>
</evidence>
<dbReference type="InterPro" id="IPR001810">
    <property type="entry name" value="F-box_dom"/>
</dbReference>
<dbReference type="Proteomes" id="UP000636709">
    <property type="component" value="Unassembled WGS sequence"/>
</dbReference>
<dbReference type="SUPFAM" id="SSF50969">
    <property type="entry name" value="YVTN repeat-like/Quinoprotein amine dehydrogenase"/>
    <property type="match status" value="1"/>
</dbReference>
<dbReference type="SUPFAM" id="SSF81383">
    <property type="entry name" value="F-box domain"/>
    <property type="match status" value="1"/>
</dbReference>
<dbReference type="Pfam" id="PF00646">
    <property type="entry name" value="F-box"/>
    <property type="match status" value="1"/>
</dbReference>
<proteinExistence type="predicted"/>
<accession>A0A835BX91</accession>
<sequence length="408" mass="43951">MPPARPLPDDLIPGILLRLPPDDPAGIIRASAVCKTWHGILTDPSFSGRYRSLHPSSAPPVLGFLHNQSNLHVARFVPTTSFRPLAGVDHRNRHAVDCRHGRVVFFDYGELSSFVVWDPISGDVKHKIPDVPDVLTQPAVVSASAAGDGTGACDHRGCGGGHFVVAFAGVENIYEDDYYDAHACYYASDTGEWSVHINIHLDHGKYHLLGRAAALVGGALYFVGESGFLLRYRYGLLRRLGRRSIFSAGVREADVLSVIEPPALGKKRLRDVIVMAAEGGGVGLASMSRNRRVTLWAREETTTTTSGPAGVGDNGGQWMKSRVIDLKKLVPPGSDPKRGPCLSCVTEDGGVIYVGSEDGVFAVEVKSSQVKKVYETGKVDILPFASFYTESLLVKLASGKLQAPVGNR</sequence>
<protein>
    <recommendedName>
        <fullName evidence="1">F-box domain-containing protein</fullName>
    </recommendedName>
</protein>
<organism evidence="2 3">
    <name type="scientific">Digitaria exilis</name>
    <dbReference type="NCBI Taxonomy" id="1010633"/>
    <lineage>
        <taxon>Eukaryota</taxon>
        <taxon>Viridiplantae</taxon>
        <taxon>Streptophyta</taxon>
        <taxon>Embryophyta</taxon>
        <taxon>Tracheophyta</taxon>
        <taxon>Spermatophyta</taxon>
        <taxon>Magnoliopsida</taxon>
        <taxon>Liliopsida</taxon>
        <taxon>Poales</taxon>
        <taxon>Poaceae</taxon>
        <taxon>PACMAD clade</taxon>
        <taxon>Panicoideae</taxon>
        <taxon>Panicodae</taxon>
        <taxon>Paniceae</taxon>
        <taxon>Anthephorinae</taxon>
        <taxon>Digitaria</taxon>
    </lineage>
</organism>
<feature type="domain" description="F-box" evidence="1">
    <location>
        <begin position="7"/>
        <end position="46"/>
    </location>
</feature>
<reference evidence="2" key="1">
    <citation type="submission" date="2020-07" db="EMBL/GenBank/DDBJ databases">
        <title>Genome sequence and genetic diversity analysis of an under-domesticated orphan crop, white fonio (Digitaria exilis).</title>
        <authorList>
            <person name="Bennetzen J.L."/>
            <person name="Chen S."/>
            <person name="Ma X."/>
            <person name="Wang X."/>
            <person name="Yssel A.E.J."/>
            <person name="Chaluvadi S.R."/>
            <person name="Johnson M."/>
            <person name="Gangashetty P."/>
            <person name="Hamidou F."/>
            <person name="Sanogo M.D."/>
            <person name="Zwaenepoel A."/>
            <person name="Wallace J."/>
            <person name="Van De Peer Y."/>
            <person name="Van Deynze A."/>
        </authorList>
    </citation>
    <scope>NUCLEOTIDE SEQUENCE</scope>
    <source>
        <tissue evidence="2">Leaves</tissue>
    </source>
</reference>
<name>A0A835BX91_9POAL</name>
<keyword evidence="3" id="KW-1185">Reference proteome</keyword>
<evidence type="ECO:0000259" key="1">
    <source>
        <dbReference type="Pfam" id="PF00646"/>
    </source>
</evidence>